<evidence type="ECO:0000256" key="2">
    <source>
        <dbReference type="ARBA" id="ARBA00006464"/>
    </source>
</evidence>
<evidence type="ECO:0000313" key="9">
    <source>
        <dbReference type="EMBL" id="SIR14656.1"/>
    </source>
</evidence>
<keyword evidence="6 7" id="KW-0472">Membrane</keyword>
<evidence type="ECO:0000313" key="11">
    <source>
        <dbReference type="Proteomes" id="UP000185725"/>
    </source>
</evidence>
<keyword evidence="3 10" id="KW-0808">Transferase</keyword>
<dbReference type="InterPro" id="IPR017475">
    <property type="entry name" value="EPS_sugar_tfrase"/>
</dbReference>
<dbReference type="Pfam" id="PF02397">
    <property type="entry name" value="Bac_transf"/>
    <property type="match status" value="1"/>
</dbReference>
<dbReference type="Proteomes" id="UP000255231">
    <property type="component" value="Unassembled WGS sequence"/>
</dbReference>
<evidence type="ECO:0000256" key="7">
    <source>
        <dbReference type="SAM" id="Phobius"/>
    </source>
</evidence>
<reference evidence="10 12" key="2">
    <citation type="submission" date="2018-06" db="EMBL/GenBank/DDBJ databases">
        <authorList>
            <consortium name="Pathogen Informatics"/>
            <person name="Doyle S."/>
        </authorList>
    </citation>
    <scope>NUCLEOTIDE SEQUENCE [LARGE SCALE GENOMIC DNA]</scope>
    <source>
        <strain evidence="10 12">NCTC13560</strain>
    </source>
</reference>
<evidence type="ECO:0000256" key="5">
    <source>
        <dbReference type="ARBA" id="ARBA00022989"/>
    </source>
</evidence>
<evidence type="ECO:0000259" key="8">
    <source>
        <dbReference type="Pfam" id="PF02397"/>
    </source>
</evidence>
<feature type="transmembrane region" description="Helical" evidence="7">
    <location>
        <begin position="83"/>
        <end position="103"/>
    </location>
</feature>
<dbReference type="GeneID" id="303675245"/>
<dbReference type="EMBL" id="FTMF01000013">
    <property type="protein sequence ID" value="SIR14656.1"/>
    <property type="molecule type" value="Genomic_DNA"/>
</dbReference>
<evidence type="ECO:0000313" key="12">
    <source>
        <dbReference type="Proteomes" id="UP000255231"/>
    </source>
</evidence>
<dbReference type="InterPro" id="IPR003362">
    <property type="entry name" value="Bact_transf"/>
</dbReference>
<dbReference type="PANTHER" id="PTHR30576:SF0">
    <property type="entry name" value="UNDECAPRENYL-PHOSPHATE N-ACETYLGALACTOSAMINYL 1-PHOSPHATE TRANSFERASE-RELATED"/>
    <property type="match status" value="1"/>
</dbReference>
<feature type="domain" description="Bacterial sugar transferase" evidence="8">
    <location>
        <begin position="271"/>
        <end position="455"/>
    </location>
</feature>
<dbReference type="AlphaFoldDB" id="A0A381F523"/>
<feature type="transmembrane region" description="Helical" evidence="7">
    <location>
        <begin position="109"/>
        <end position="129"/>
    </location>
</feature>
<dbReference type="PANTHER" id="PTHR30576">
    <property type="entry name" value="COLANIC BIOSYNTHESIS UDP-GLUCOSE LIPID CARRIER TRANSFERASE"/>
    <property type="match status" value="1"/>
</dbReference>
<evidence type="ECO:0000313" key="10">
    <source>
        <dbReference type="EMBL" id="SUX41699.1"/>
    </source>
</evidence>
<feature type="transmembrane region" description="Helical" evidence="7">
    <location>
        <begin position="276"/>
        <end position="298"/>
    </location>
</feature>
<protein>
    <submittedName>
        <fullName evidence="9">Colanic acid biosysnthesis UDP-glucose lipid carrier transferase</fullName>
    </submittedName>
    <submittedName>
        <fullName evidence="10">Colanic biosynthesis UDP-glucose lipid carrier transferase</fullName>
    </submittedName>
</protein>
<dbReference type="GO" id="GO:0016780">
    <property type="term" value="F:phosphotransferase activity, for other substituted phosphate groups"/>
    <property type="evidence" value="ECO:0007669"/>
    <property type="project" value="TreeGrafter"/>
</dbReference>
<reference evidence="9 11" key="1">
    <citation type="submission" date="2017-01" db="EMBL/GenBank/DDBJ databases">
        <authorList>
            <person name="Varghese N."/>
            <person name="Submissions S."/>
        </authorList>
    </citation>
    <scope>NUCLEOTIDE SEQUENCE [LARGE SCALE GENOMIC DNA]</scope>
    <source>
        <strain evidence="9 11">ATCC 27950</strain>
    </source>
</reference>
<comment type="similarity">
    <text evidence="2">Belongs to the bacterial sugar transferase family.</text>
</comment>
<gene>
    <name evidence="10" type="primary">wcaJ_1</name>
    <name evidence="10" type="ORF">NCTC13560_00499</name>
    <name evidence="9" type="ORF">SAMN05421682_11358</name>
</gene>
<evidence type="ECO:0000256" key="3">
    <source>
        <dbReference type="ARBA" id="ARBA00022679"/>
    </source>
</evidence>
<evidence type="ECO:0000256" key="6">
    <source>
        <dbReference type="ARBA" id="ARBA00023136"/>
    </source>
</evidence>
<dbReference type="NCBIfam" id="TIGR03025">
    <property type="entry name" value="EPS_sugtrans"/>
    <property type="match status" value="1"/>
</dbReference>
<comment type="subcellular location">
    <subcellularLocation>
        <location evidence="1">Membrane</location>
        <topology evidence="1">Multi-pass membrane protein</topology>
    </subcellularLocation>
</comment>
<proteinExistence type="inferred from homology"/>
<name>A0A381F523_9FLAO</name>
<dbReference type="Proteomes" id="UP000185725">
    <property type="component" value="Unassembled WGS sequence"/>
</dbReference>
<sequence>MLVYFFKHLSRIFLIIDYIIINFLFIFGRPFFFEFDQKDFTQEYRIQLILLNIFWFVITIIIKPYKNLKVKESSLHFNSLTKAFALFILTTIVFLFLIFSIKINYRNVILYFIFVGFFMAFTRFLLFLYRKKNRVKLGRKLYSFNTVLVGENKLSTTLLSNNNLRRALGIRGTYTIISTETKNKYLGRIDKLFYDLEHSKISSIIFCDDNIDVEIYKQIVEIAEYKMIRIYMVPDFKYGNLGPNYFDVIHEIPFLRLIREPLSNAKKQLLKRAFDVGFSLFVIVFLLSWLVPIVALIVKIESNESAFFLQKRSGLNNEPFNCIKFRSMMSNKHADIQTARKDDSRVTKFGAFMRKTSIDELPQFINVFLGEMSIVGPRPHMLSQTEMYSKITKKYMTRHIVKPGITGWAQVMGARGEIFSHRDMEKRIEKDVWYIQNWSFFLDMKIIFLTLYNIIKGDEQAY</sequence>
<dbReference type="EMBL" id="UFVS01000001">
    <property type="protein sequence ID" value="SUX41699.1"/>
    <property type="molecule type" value="Genomic_DNA"/>
</dbReference>
<evidence type="ECO:0000256" key="1">
    <source>
        <dbReference type="ARBA" id="ARBA00004141"/>
    </source>
</evidence>
<keyword evidence="4 7" id="KW-0812">Transmembrane</keyword>
<organism evidence="10 12">
    <name type="scientific">Chryseobacterium indoltheticum</name>
    <dbReference type="NCBI Taxonomy" id="254"/>
    <lineage>
        <taxon>Bacteria</taxon>
        <taxon>Pseudomonadati</taxon>
        <taxon>Bacteroidota</taxon>
        <taxon>Flavobacteriia</taxon>
        <taxon>Flavobacteriales</taxon>
        <taxon>Weeksellaceae</taxon>
        <taxon>Chryseobacterium group</taxon>
        <taxon>Chryseobacterium</taxon>
    </lineage>
</organism>
<dbReference type="KEGG" id="cil:EG358_16200"/>
<keyword evidence="5 7" id="KW-1133">Transmembrane helix</keyword>
<dbReference type="GO" id="GO:0016020">
    <property type="term" value="C:membrane"/>
    <property type="evidence" value="ECO:0007669"/>
    <property type="project" value="UniProtKB-SubCell"/>
</dbReference>
<feature type="transmembrane region" description="Helical" evidence="7">
    <location>
        <begin position="12"/>
        <end position="32"/>
    </location>
</feature>
<dbReference type="RefSeq" id="WP_076562093.1">
    <property type="nucleotide sequence ID" value="NZ_CP033929.1"/>
</dbReference>
<feature type="transmembrane region" description="Helical" evidence="7">
    <location>
        <begin position="44"/>
        <end position="62"/>
    </location>
</feature>
<keyword evidence="11" id="KW-1185">Reference proteome</keyword>
<accession>A0A381F523</accession>
<evidence type="ECO:0000256" key="4">
    <source>
        <dbReference type="ARBA" id="ARBA00022692"/>
    </source>
</evidence>